<evidence type="ECO:0000256" key="1">
    <source>
        <dbReference type="SAM" id="MobiDB-lite"/>
    </source>
</evidence>
<gene>
    <name evidence="2" type="ORF">KFK09_014250</name>
</gene>
<dbReference type="InterPro" id="IPR040256">
    <property type="entry name" value="At4g02000-like"/>
</dbReference>
<sequence>MAWSRGVWFLLGKPFVLQKWHPKFKPKKEDFSSVLIWVKIHDLPLACWNSEGISRIASKIGVPIAADNLTEQKTRLTFARICVLVDCNATYPDEIRVSLDGDVVSLAVQYEWRPYPCEHCKSLMHFSSTCPSKPSVDTVVMVGKATEENINRGRSFSRNHRSRKQSNSHKNSRPPVSNLVAPTSLNINQESSLNKLGGDNSMDLNSDLVFAKHPSQIGKNLHYQPNSPKPQNTAPPILVPSQIPLLTEFQYTEDAIVTNIPNLNSPNDVASSSNSVLNNKSSPKQKYFISPNKFDALNIEEESTSHTEVLPESDNTDSEIIVEKEQLNNHKAGGKVKTQQLAAASKKSAKGKQVKKSLSQSKS</sequence>
<name>A0A8T3BCF2_DENNO</name>
<accession>A0A8T3BCF2</accession>
<evidence type="ECO:0000313" key="2">
    <source>
        <dbReference type="EMBL" id="KAI0508116.1"/>
    </source>
</evidence>
<comment type="caution">
    <text evidence="2">The sequence shown here is derived from an EMBL/GenBank/DDBJ whole genome shotgun (WGS) entry which is preliminary data.</text>
</comment>
<dbReference type="PANTHER" id="PTHR31286">
    <property type="entry name" value="GLYCINE-RICH CELL WALL STRUCTURAL PROTEIN 1.8-LIKE"/>
    <property type="match status" value="1"/>
</dbReference>
<evidence type="ECO:0008006" key="4">
    <source>
        <dbReference type="Google" id="ProtNLM"/>
    </source>
</evidence>
<feature type="compositionally biased region" description="Low complexity" evidence="1">
    <location>
        <begin position="271"/>
        <end position="282"/>
    </location>
</feature>
<dbReference type="EMBL" id="JAGYWB010000010">
    <property type="protein sequence ID" value="KAI0508116.1"/>
    <property type="molecule type" value="Genomic_DNA"/>
</dbReference>
<dbReference type="Proteomes" id="UP000829196">
    <property type="component" value="Unassembled WGS sequence"/>
</dbReference>
<proteinExistence type="predicted"/>
<feature type="region of interest" description="Disordered" evidence="1">
    <location>
        <begin position="147"/>
        <end position="184"/>
    </location>
</feature>
<dbReference type="PANTHER" id="PTHR31286:SF165">
    <property type="entry name" value="DUF4283 DOMAIN-CONTAINING PROTEIN"/>
    <property type="match status" value="1"/>
</dbReference>
<feature type="compositionally biased region" description="Basic residues" evidence="1">
    <location>
        <begin position="155"/>
        <end position="172"/>
    </location>
</feature>
<evidence type="ECO:0000313" key="3">
    <source>
        <dbReference type="Proteomes" id="UP000829196"/>
    </source>
</evidence>
<keyword evidence="3" id="KW-1185">Reference proteome</keyword>
<reference evidence="2" key="1">
    <citation type="journal article" date="2022" name="Front. Genet.">
        <title>Chromosome-Scale Assembly of the Dendrobium nobile Genome Provides Insights Into the Molecular Mechanism of the Biosynthesis of the Medicinal Active Ingredient of Dendrobium.</title>
        <authorList>
            <person name="Xu Q."/>
            <person name="Niu S.-C."/>
            <person name="Li K.-L."/>
            <person name="Zheng P.-J."/>
            <person name="Zhang X.-J."/>
            <person name="Jia Y."/>
            <person name="Liu Y."/>
            <person name="Niu Y.-X."/>
            <person name="Yu L.-H."/>
            <person name="Chen D.-F."/>
            <person name="Zhang G.-Q."/>
        </authorList>
    </citation>
    <scope>NUCLEOTIDE SEQUENCE</scope>
    <source>
        <tissue evidence="2">Leaf</tissue>
    </source>
</reference>
<feature type="region of interest" description="Disordered" evidence="1">
    <location>
        <begin position="326"/>
        <end position="363"/>
    </location>
</feature>
<organism evidence="2 3">
    <name type="scientific">Dendrobium nobile</name>
    <name type="common">Orchid</name>
    <dbReference type="NCBI Taxonomy" id="94219"/>
    <lineage>
        <taxon>Eukaryota</taxon>
        <taxon>Viridiplantae</taxon>
        <taxon>Streptophyta</taxon>
        <taxon>Embryophyta</taxon>
        <taxon>Tracheophyta</taxon>
        <taxon>Spermatophyta</taxon>
        <taxon>Magnoliopsida</taxon>
        <taxon>Liliopsida</taxon>
        <taxon>Asparagales</taxon>
        <taxon>Orchidaceae</taxon>
        <taxon>Epidendroideae</taxon>
        <taxon>Malaxideae</taxon>
        <taxon>Dendrobiinae</taxon>
        <taxon>Dendrobium</taxon>
    </lineage>
</organism>
<feature type="compositionally biased region" description="Low complexity" evidence="1">
    <location>
        <begin position="337"/>
        <end position="346"/>
    </location>
</feature>
<dbReference type="AlphaFoldDB" id="A0A8T3BCF2"/>
<protein>
    <recommendedName>
        <fullName evidence="4">DUF4283 domain-containing protein</fullName>
    </recommendedName>
</protein>
<feature type="region of interest" description="Disordered" evidence="1">
    <location>
        <begin position="263"/>
        <end position="284"/>
    </location>
</feature>
<dbReference type="OrthoDB" id="1751950at2759"/>